<organism evidence="5 6">
    <name type="scientific">Streptomyces rhizosphaericus</name>
    <dbReference type="NCBI Taxonomy" id="114699"/>
    <lineage>
        <taxon>Bacteria</taxon>
        <taxon>Bacillati</taxon>
        <taxon>Actinomycetota</taxon>
        <taxon>Actinomycetes</taxon>
        <taxon>Kitasatosporales</taxon>
        <taxon>Streptomycetaceae</taxon>
        <taxon>Streptomyces</taxon>
        <taxon>Streptomyces violaceusniger group</taxon>
    </lineage>
</organism>
<dbReference type="EMBL" id="JAAIKT010000024">
    <property type="protein sequence ID" value="NEW72707.1"/>
    <property type="molecule type" value="Genomic_DNA"/>
</dbReference>
<feature type="domain" description="CdaR GGDEF-like" evidence="4">
    <location>
        <begin position="249"/>
        <end position="370"/>
    </location>
</feature>
<proteinExistence type="inferred from homology"/>
<comment type="caution">
    <text evidence="5">The sequence shown here is derived from an EMBL/GenBank/DDBJ whole genome shotgun (WGS) entry which is preliminary data.</text>
</comment>
<accession>A0A6G4AJN2</accession>
<dbReference type="AlphaFoldDB" id="A0A6G4AJN2"/>
<gene>
    <name evidence="5" type="ORF">G4H13_20470</name>
</gene>
<comment type="similarity">
    <text evidence="1">Belongs to the CdaR family.</text>
</comment>
<evidence type="ECO:0008006" key="7">
    <source>
        <dbReference type="Google" id="ProtNLM"/>
    </source>
</evidence>
<evidence type="ECO:0000256" key="1">
    <source>
        <dbReference type="ARBA" id="ARBA00006754"/>
    </source>
</evidence>
<name>A0A6G4AJN2_9ACTN</name>
<dbReference type="Pfam" id="PF13556">
    <property type="entry name" value="HTH_30"/>
    <property type="match status" value="1"/>
</dbReference>
<keyword evidence="6" id="KW-1185">Reference proteome</keyword>
<dbReference type="PANTHER" id="PTHR33744:SF1">
    <property type="entry name" value="DNA-BINDING TRANSCRIPTIONAL ACTIVATOR ADER"/>
    <property type="match status" value="1"/>
</dbReference>
<dbReference type="InterPro" id="IPR041522">
    <property type="entry name" value="CdaR_GGDEF"/>
</dbReference>
<dbReference type="Gene3D" id="1.10.10.2840">
    <property type="entry name" value="PucR C-terminal helix-turn-helix domain"/>
    <property type="match status" value="1"/>
</dbReference>
<sequence>MTQLSGPRDRLHALTEPTGPRTTGAPPLPYRGGRSVGNTHRRTSRPACPPGDEPLAPDQPWILQLRPRNAAALREAVSDEATLREARLLIGDGAVGWAVEVAVLMTAPAGAPALSAIPDDLTARSAEALALYILTCLAGYAADDIPEIVGVSVRELTRRGLPVDGTFHSLKSHLDRLVHELFRSCRDLLGPAEAADVTRTLSEALVTEVQRILLTLAEQAENERRGWYGSAAAHHQELVLDILDGADIDAPQAFLRLGYDISRSHLALVVWRDDWETRGPADLSAAATALLRSAGCSSLLTVPVGVSSLWAWGSRTRGHPLPIRQLRPADGPHRQAAAAPPAVHIAAGLPGQGVEGFRTSHRQAEETAEIIRAAGRGTGGRTSPYDYAELELAVLLRSRPDLSAEFVRRELGPLAADGMSDLRATVKCYLDMERSMSAVARRLHIAKSSVAYRVRKAERLLGRPLQQDRLQLHSALLLFDVLGEAALGR</sequence>
<reference evidence="5" key="1">
    <citation type="submission" date="2020-02" db="EMBL/GenBank/DDBJ databases">
        <title>A new Streptomyces sp. for controlling soil-borne diseases.</title>
        <authorList>
            <person name="Li X."/>
            <person name="Tian Y."/>
            <person name="Gao K."/>
        </authorList>
    </citation>
    <scope>NUCLEOTIDE SEQUENCE [LARGE SCALE GENOMIC DNA]</scope>
    <source>
        <strain evidence="5">0250</strain>
    </source>
</reference>
<dbReference type="InterPro" id="IPR042070">
    <property type="entry name" value="PucR_C-HTH_sf"/>
</dbReference>
<protein>
    <recommendedName>
        <fullName evidence="7">PucR family transcriptional regulator</fullName>
    </recommendedName>
</protein>
<evidence type="ECO:0000256" key="2">
    <source>
        <dbReference type="SAM" id="MobiDB-lite"/>
    </source>
</evidence>
<dbReference type="Proteomes" id="UP000476310">
    <property type="component" value="Unassembled WGS sequence"/>
</dbReference>
<dbReference type="InterPro" id="IPR051448">
    <property type="entry name" value="CdaR-like_regulators"/>
</dbReference>
<dbReference type="InterPro" id="IPR025736">
    <property type="entry name" value="PucR_C-HTH_dom"/>
</dbReference>
<evidence type="ECO:0000313" key="6">
    <source>
        <dbReference type="Proteomes" id="UP000476310"/>
    </source>
</evidence>
<evidence type="ECO:0000313" key="5">
    <source>
        <dbReference type="EMBL" id="NEW72707.1"/>
    </source>
</evidence>
<evidence type="ECO:0000259" key="4">
    <source>
        <dbReference type="Pfam" id="PF17853"/>
    </source>
</evidence>
<dbReference type="Pfam" id="PF17853">
    <property type="entry name" value="GGDEF_2"/>
    <property type="match status" value="1"/>
</dbReference>
<feature type="region of interest" description="Disordered" evidence="2">
    <location>
        <begin position="1"/>
        <end position="59"/>
    </location>
</feature>
<evidence type="ECO:0000259" key="3">
    <source>
        <dbReference type="Pfam" id="PF13556"/>
    </source>
</evidence>
<feature type="domain" description="PucR C-terminal helix-turn-helix" evidence="3">
    <location>
        <begin position="422"/>
        <end position="477"/>
    </location>
</feature>
<dbReference type="PANTHER" id="PTHR33744">
    <property type="entry name" value="CARBOHYDRATE DIACID REGULATOR"/>
    <property type="match status" value="1"/>
</dbReference>
<dbReference type="RefSeq" id="WP_164429269.1">
    <property type="nucleotide sequence ID" value="NZ_JAAIKT010000024.1"/>
</dbReference>